<feature type="compositionally biased region" description="Low complexity" evidence="2">
    <location>
        <begin position="9"/>
        <end position="32"/>
    </location>
</feature>
<dbReference type="GO" id="GO:0032012">
    <property type="term" value="P:regulation of ARF protein signal transduction"/>
    <property type="evidence" value="ECO:0007669"/>
    <property type="project" value="InterPro"/>
</dbReference>
<keyword evidence="1" id="KW-0175">Coiled coil</keyword>
<dbReference type="PROSITE" id="PS50190">
    <property type="entry name" value="SEC7"/>
    <property type="match status" value="1"/>
</dbReference>
<dbReference type="GO" id="GO:0005085">
    <property type="term" value="F:guanyl-nucleotide exchange factor activity"/>
    <property type="evidence" value="ECO:0007669"/>
    <property type="project" value="InterPro"/>
</dbReference>
<dbReference type="SMART" id="SM00222">
    <property type="entry name" value="Sec7"/>
    <property type="match status" value="1"/>
</dbReference>
<evidence type="ECO:0000256" key="1">
    <source>
        <dbReference type="SAM" id="Coils"/>
    </source>
</evidence>
<dbReference type="OrthoDB" id="2157641at2759"/>
<dbReference type="SUPFAM" id="SSF48425">
    <property type="entry name" value="Sec7 domain"/>
    <property type="match status" value="1"/>
</dbReference>
<dbReference type="Proteomes" id="UP000650833">
    <property type="component" value="Unassembled WGS sequence"/>
</dbReference>
<feature type="compositionally biased region" description="Low complexity" evidence="2">
    <location>
        <begin position="859"/>
        <end position="870"/>
    </location>
</feature>
<dbReference type="Pfam" id="PF01369">
    <property type="entry name" value="Sec7"/>
    <property type="match status" value="1"/>
</dbReference>
<dbReference type="InterPro" id="IPR023394">
    <property type="entry name" value="Sec7_C_sf"/>
</dbReference>
<gene>
    <name evidence="4" type="ORF">INT46_008049</name>
</gene>
<feature type="compositionally biased region" description="Polar residues" evidence="2">
    <location>
        <begin position="871"/>
        <end position="885"/>
    </location>
</feature>
<feature type="compositionally biased region" description="Acidic residues" evidence="2">
    <location>
        <begin position="377"/>
        <end position="392"/>
    </location>
</feature>
<feature type="domain" description="SEC7" evidence="3">
    <location>
        <begin position="575"/>
        <end position="755"/>
    </location>
</feature>
<dbReference type="Gene3D" id="1.10.1000.11">
    <property type="entry name" value="Arf Nucleotide-binding Site Opener,domain 2"/>
    <property type="match status" value="1"/>
</dbReference>
<accession>A0A8H7V5A2</accession>
<dbReference type="Gene3D" id="2.30.29.30">
    <property type="entry name" value="Pleckstrin-homology domain (PH domain)/Phosphotyrosine-binding domain (PTB)"/>
    <property type="match status" value="1"/>
</dbReference>
<evidence type="ECO:0000259" key="3">
    <source>
        <dbReference type="PROSITE" id="PS50190"/>
    </source>
</evidence>
<feature type="region of interest" description="Disordered" evidence="2">
    <location>
        <begin position="449"/>
        <end position="468"/>
    </location>
</feature>
<dbReference type="EMBL" id="JAEPRC010000078">
    <property type="protein sequence ID" value="KAG2210666.1"/>
    <property type="molecule type" value="Genomic_DNA"/>
</dbReference>
<dbReference type="AlphaFoldDB" id="A0A8H7V5A2"/>
<feature type="region of interest" description="Disordered" evidence="2">
    <location>
        <begin position="816"/>
        <end position="885"/>
    </location>
</feature>
<feature type="compositionally biased region" description="Polar residues" evidence="2">
    <location>
        <begin position="77"/>
        <end position="90"/>
    </location>
</feature>
<feature type="region of interest" description="Disordered" evidence="2">
    <location>
        <begin position="262"/>
        <end position="297"/>
    </location>
</feature>
<dbReference type="Pfam" id="PF15410">
    <property type="entry name" value="PH_9"/>
    <property type="match status" value="1"/>
</dbReference>
<reference evidence="4" key="1">
    <citation type="submission" date="2020-12" db="EMBL/GenBank/DDBJ databases">
        <title>Metabolic potential, ecology and presence of endohyphal bacteria is reflected in genomic diversity of Mucoromycotina.</title>
        <authorList>
            <person name="Muszewska A."/>
            <person name="Okrasinska A."/>
            <person name="Steczkiewicz K."/>
            <person name="Drgas O."/>
            <person name="Orlowska M."/>
            <person name="Perlinska-Lenart U."/>
            <person name="Aleksandrzak-Piekarczyk T."/>
            <person name="Szatraj K."/>
            <person name="Zielenkiewicz U."/>
            <person name="Pilsyk S."/>
            <person name="Malc E."/>
            <person name="Mieczkowski P."/>
            <person name="Kruszewska J.S."/>
            <person name="Biernat P."/>
            <person name="Pawlowska J."/>
        </authorList>
    </citation>
    <scope>NUCLEOTIDE SEQUENCE</scope>
    <source>
        <strain evidence="4">CBS 226.32</strain>
    </source>
</reference>
<feature type="region of interest" description="Disordered" evidence="2">
    <location>
        <begin position="1"/>
        <end position="101"/>
    </location>
</feature>
<name>A0A8H7V5A2_9FUNG</name>
<dbReference type="InterPro" id="IPR035999">
    <property type="entry name" value="Sec7_dom_sf"/>
</dbReference>
<feature type="coiled-coil region" evidence="1">
    <location>
        <begin position="1151"/>
        <end position="1178"/>
    </location>
</feature>
<feature type="compositionally biased region" description="Polar residues" evidence="2">
    <location>
        <begin position="828"/>
        <end position="850"/>
    </location>
</feature>
<feature type="compositionally biased region" description="Polar residues" evidence="2">
    <location>
        <begin position="287"/>
        <end position="297"/>
    </location>
</feature>
<dbReference type="PANTHER" id="PTHR10663:SF373">
    <property type="entry name" value="PH AND SEC7 DOMAIN-CONTAINING PROTEIN C11E3.11C"/>
    <property type="match status" value="1"/>
</dbReference>
<proteinExistence type="predicted"/>
<dbReference type="InterPro" id="IPR011993">
    <property type="entry name" value="PH-like_dom_sf"/>
</dbReference>
<dbReference type="SUPFAM" id="SSF50729">
    <property type="entry name" value="PH domain-like"/>
    <property type="match status" value="1"/>
</dbReference>
<sequence>MSVSTTPYSSQSDTTTSISSSLWNSNKSTKSNFLSRFKSPNATPPTIVTPSKSTSTNIPASLPPIHGQQKIKRKPIVSQQTNGVSAPLSPTTKSSGTTTTTSRKKYEALLGIRTEDLISENLNSKKKSNGNNVTQTAKGFGNIFKKKRSKSLDKKVNGENISALFYNTHKQPQEAIDQSVYGSNKINVSLQQGNYVLPPISQKQHNVERQENALNDVKIIYTSPVKAPIVNQSMDNKPVILANNHVYKPQYHQYEIGEQPSAYSRSKNVNDQLSTPNPSVNEAARWSTASTQKSTGSNSIYSTFETESIYGDNDSTDNVNNTANAGIRLEENRLSKLELINADPPQVTDIVSIVANNVQTRNPARLVIKKPTINKDTEDDNDSSCEDDDDLNDKDSDYSINRQSDVFVDATDISLEELEREKIEARLSKRLSGGHFGSAGGLMISMLASSSTETKAQRRTSRPPPEDVVQSMINWKRHSGHGTTKYIMPDQQLPQQYVNEQQSNKSTVIVDKDISPSPLPPTVPEKNIQLQQPGINRSVIPQRPLPPNPNILLTTTQEADNEDEEEVESMPIESIEPAEHSDNPKQCASRLWDEDESFVQRERIAEWLGQSKELNANTLYEYLNYFDFATMRLDSAFRKVCSKLYFRAEAQQIDRILEAFAKRYWQCNPKTIFGSADIVYAVVYSLLLLNTDLHVAQGNYTRMTRQAFVKNTMSTIEDQQKTDPKWATKKPNFMLAWEAHIEAYLKDMYISVKNYQILQPMQNNIDDDGFNAVDDNSFLSVSTSTNNRRMSIMGGKRMIDIKRSLNTMIHKSSSARESMLFLDEPSPRKSSSSNTRQQQYPASPHSNKSIHSNNRRDSFSSSHSTSGTLSPKPTISSNASQLSPNQSHMMSFMDTHSADLFANRPPYLKEGVVMRKHLLESANQKAKHREWRECLLVVGQGELKMYGLQSENTSDSNSIASGRRNVLRASSASFANLADTLSKNYQNVTNSGSTSNPNVALSFGGVAQNNSHRWATYSQLIGSVELNHSLSNALPPPGYNKSRPHVFAIQEPNGGVYLIQATSNEQVVEWVSTCNYWAARQSKEPLQGGIGNLEYGWGSCLDDVILDLDAVESGEKLTGKYIHDPDAVNLSHWIPPAPTMVSSILDEKAQFESLQTYVDQLNEEINEHREIKRKIVVKFQQKGQNHSRAFANWESKSKYMLHEIIKYQNYCDSLEKSIQSREAEEEDSTARELNPVIN</sequence>
<evidence type="ECO:0000256" key="2">
    <source>
        <dbReference type="SAM" id="MobiDB-lite"/>
    </source>
</evidence>
<evidence type="ECO:0000313" key="5">
    <source>
        <dbReference type="Proteomes" id="UP000650833"/>
    </source>
</evidence>
<evidence type="ECO:0000313" key="4">
    <source>
        <dbReference type="EMBL" id="KAG2210666.1"/>
    </source>
</evidence>
<feature type="compositionally biased region" description="Polar residues" evidence="2">
    <location>
        <begin position="262"/>
        <end position="280"/>
    </location>
</feature>
<organism evidence="4 5">
    <name type="scientific">Mucor plumbeus</name>
    <dbReference type="NCBI Taxonomy" id="97098"/>
    <lineage>
        <taxon>Eukaryota</taxon>
        <taxon>Fungi</taxon>
        <taxon>Fungi incertae sedis</taxon>
        <taxon>Mucoromycota</taxon>
        <taxon>Mucoromycotina</taxon>
        <taxon>Mucoromycetes</taxon>
        <taxon>Mucorales</taxon>
        <taxon>Mucorineae</taxon>
        <taxon>Mucoraceae</taxon>
        <taxon>Mucor</taxon>
    </lineage>
</organism>
<dbReference type="PANTHER" id="PTHR10663">
    <property type="entry name" value="GUANYL-NUCLEOTIDE EXCHANGE FACTOR"/>
    <property type="match status" value="1"/>
</dbReference>
<feature type="compositionally biased region" description="Low complexity" evidence="2">
    <location>
        <begin position="91"/>
        <end position="101"/>
    </location>
</feature>
<dbReference type="CDD" id="cd00171">
    <property type="entry name" value="Sec7"/>
    <property type="match status" value="1"/>
</dbReference>
<comment type="caution">
    <text evidence="4">The sequence shown here is derived from an EMBL/GenBank/DDBJ whole genome shotgun (WGS) entry which is preliminary data.</text>
</comment>
<dbReference type="InterPro" id="IPR041681">
    <property type="entry name" value="PH_9"/>
</dbReference>
<feature type="compositionally biased region" description="Polar residues" evidence="2">
    <location>
        <begin position="38"/>
        <end position="59"/>
    </location>
</feature>
<protein>
    <recommendedName>
        <fullName evidence="3">SEC7 domain-containing protein</fullName>
    </recommendedName>
</protein>
<dbReference type="InterPro" id="IPR000904">
    <property type="entry name" value="Sec7_dom"/>
</dbReference>
<keyword evidence="5" id="KW-1185">Reference proteome</keyword>
<feature type="region of interest" description="Disordered" evidence="2">
    <location>
        <begin position="369"/>
        <end position="397"/>
    </location>
</feature>